<dbReference type="RefSeq" id="WP_238241569.1">
    <property type="nucleotide sequence ID" value="NZ_BPQQ01000106.1"/>
</dbReference>
<keyword evidence="5" id="KW-0732">Signal</keyword>
<keyword evidence="3 4" id="KW-0408">Iron</keyword>
<keyword evidence="2 4" id="KW-0479">Metal-binding</keyword>
<dbReference type="InterPro" id="IPR009056">
    <property type="entry name" value="Cyt_c-like_dom"/>
</dbReference>
<proteinExistence type="predicted"/>
<keyword evidence="8" id="KW-1185">Reference proteome</keyword>
<dbReference type="InterPro" id="IPR036909">
    <property type="entry name" value="Cyt_c-like_dom_sf"/>
</dbReference>
<dbReference type="PROSITE" id="PS51007">
    <property type="entry name" value="CYTC"/>
    <property type="match status" value="1"/>
</dbReference>
<evidence type="ECO:0000256" key="2">
    <source>
        <dbReference type="ARBA" id="ARBA00022723"/>
    </source>
</evidence>
<name>A0ABQ4SQW0_9HYPH</name>
<dbReference type="EMBL" id="BPQQ01000106">
    <property type="protein sequence ID" value="GJE04203.1"/>
    <property type="molecule type" value="Genomic_DNA"/>
</dbReference>
<protein>
    <submittedName>
        <fullName evidence="7">Cytochrome c6</fullName>
    </submittedName>
</protein>
<reference evidence="7" key="2">
    <citation type="submission" date="2021-08" db="EMBL/GenBank/DDBJ databases">
        <authorList>
            <person name="Tani A."/>
            <person name="Ola A."/>
            <person name="Ogura Y."/>
            <person name="Katsura K."/>
            <person name="Hayashi T."/>
        </authorList>
    </citation>
    <scope>NUCLEOTIDE SEQUENCE</scope>
    <source>
        <strain evidence="7">DSM 17168</strain>
    </source>
</reference>
<evidence type="ECO:0000313" key="7">
    <source>
        <dbReference type="EMBL" id="GJE04203.1"/>
    </source>
</evidence>
<feature type="domain" description="Cytochrome c" evidence="6">
    <location>
        <begin position="30"/>
        <end position="111"/>
    </location>
</feature>
<evidence type="ECO:0000256" key="4">
    <source>
        <dbReference type="PROSITE-ProRule" id="PRU00433"/>
    </source>
</evidence>
<sequence>MRCSTSTLAGAGLLAVLTLSAGQAEAAEDPHVTRGRTFVQAHCAGCHAVGRTGESPLAQAPRFRDLHTRYPVTDLAESLAEGIRTGHPSMPEFQLDPGQVEDVIRYLASLER</sequence>
<evidence type="ECO:0000256" key="3">
    <source>
        <dbReference type="ARBA" id="ARBA00023004"/>
    </source>
</evidence>
<evidence type="ECO:0000256" key="1">
    <source>
        <dbReference type="ARBA" id="ARBA00022617"/>
    </source>
</evidence>
<accession>A0ABQ4SQW0</accession>
<dbReference type="SUPFAM" id="SSF46626">
    <property type="entry name" value="Cytochrome c"/>
    <property type="match status" value="1"/>
</dbReference>
<comment type="caution">
    <text evidence="7">The sequence shown here is derived from an EMBL/GenBank/DDBJ whole genome shotgun (WGS) entry which is preliminary data.</text>
</comment>
<feature type="chain" id="PRO_5046613773" evidence="5">
    <location>
        <begin position="27"/>
        <end position="112"/>
    </location>
</feature>
<keyword evidence="1 4" id="KW-0349">Heme</keyword>
<reference evidence="7" key="1">
    <citation type="journal article" date="2021" name="Front. Microbiol.">
        <title>Comprehensive Comparative Genomics and Phenotyping of Methylobacterium Species.</title>
        <authorList>
            <person name="Alessa O."/>
            <person name="Ogura Y."/>
            <person name="Fujitani Y."/>
            <person name="Takami H."/>
            <person name="Hayashi T."/>
            <person name="Sahin N."/>
            <person name="Tani A."/>
        </authorList>
    </citation>
    <scope>NUCLEOTIDE SEQUENCE</scope>
    <source>
        <strain evidence="7">DSM 17168</strain>
    </source>
</reference>
<evidence type="ECO:0000313" key="8">
    <source>
        <dbReference type="Proteomes" id="UP001055153"/>
    </source>
</evidence>
<feature type="signal peptide" evidence="5">
    <location>
        <begin position="1"/>
        <end position="26"/>
    </location>
</feature>
<evidence type="ECO:0000256" key="5">
    <source>
        <dbReference type="SAM" id="SignalP"/>
    </source>
</evidence>
<dbReference type="Proteomes" id="UP001055153">
    <property type="component" value="Unassembled WGS sequence"/>
</dbReference>
<organism evidence="7 8">
    <name type="scientific">Methylobacterium isbiliense</name>
    <dbReference type="NCBI Taxonomy" id="315478"/>
    <lineage>
        <taxon>Bacteria</taxon>
        <taxon>Pseudomonadati</taxon>
        <taxon>Pseudomonadota</taxon>
        <taxon>Alphaproteobacteria</taxon>
        <taxon>Hyphomicrobiales</taxon>
        <taxon>Methylobacteriaceae</taxon>
        <taxon>Methylobacterium</taxon>
    </lineage>
</organism>
<dbReference type="Pfam" id="PF13442">
    <property type="entry name" value="Cytochrome_CBB3"/>
    <property type="match status" value="1"/>
</dbReference>
<dbReference type="Gene3D" id="1.10.760.10">
    <property type="entry name" value="Cytochrome c-like domain"/>
    <property type="match status" value="1"/>
</dbReference>
<gene>
    <name evidence="7" type="primary">petJ_2</name>
    <name evidence="7" type="ORF">GMJLKIPL_6164</name>
</gene>
<evidence type="ECO:0000259" key="6">
    <source>
        <dbReference type="PROSITE" id="PS51007"/>
    </source>
</evidence>